<dbReference type="AlphaFoldDB" id="A0A6A7AVW7"/>
<reference evidence="1" key="1">
    <citation type="submission" date="2020-01" db="EMBL/GenBank/DDBJ databases">
        <authorList>
            <consortium name="DOE Joint Genome Institute"/>
            <person name="Haridas S."/>
            <person name="Albert R."/>
            <person name="Binder M."/>
            <person name="Bloem J."/>
            <person name="Labutti K."/>
            <person name="Salamov A."/>
            <person name="Andreopoulos B."/>
            <person name="Baker S.E."/>
            <person name="Barry K."/>
            <person name="Bills G."/>
            <person name="Bluhm B.H."/>
            <person name="Cannon C."/>
            <person name="Castanera R."/>
            <person name="Culley D.E."/>
            <person name="Daum C."/>
            <person name="Ezra D."/>
            <person name="Gonzalez J.B."/>
            <person name="Henrissat B."/>
            <person name="Kuo A."/>
            <person name="Liang C."/>
            <person name="Lipzen A."/>
            <person name="Lutzoni F."/>
            <person name="Magnuson J."/>
            <person name="Mondo S."/>
            <person name="Nolan M."/>
            <person name="Ohm R."/>
            <person name="Pangilinan J."/>
            <person name="Park H.-J."/>
            <person name="Ramirez L."/>
            <person name="Alfaro M."/>
            <person name="Sun H."/>
            <person name="Tritt A."/>
            <person name="Yoshinaga Y."/>
            <person name="Zwiers L.-H."/>
            <person name="Turgeon B.G."/>
            <person name="Goodwin S.B."/>
            <person name="Spatafora J.W."/>
            <person name="Crous P.W."/>
            <person name="Grigoriev I.V."/>
        </authorList>
    </citation>
    <scope>NUCLEOTIDE SEQUENCE</scope>
    <source>
        <strain evidence="1">IPT5</strain>
    </source>
</reference>
<proteinExistence type="predicted"/>
<sequence>MADNNETTLVICFGIFTLLTTIPGLHYRDSLCCLVCRSLVRAWYIDPDIDIEAVAGVQHAGRRRSLNENDLIVELQPRRSLPLYFDGATIVPDRHENTGGVSTTAPLARGD</sequence>
<organism evidence="1 2">
    <name type="scientific">Plenodomus tracheiphilus IPT5</name>
    <dbReference type="NCBI Taxonomy" id="1408161"/>
    <lineage>
        <taxon>Eukaryota</taxon>
        <taxon>Fungi</taxon>
        <taxon>Dikarya</taxon>
        <taxon>Ascomycota</taxon>
        <taxon>Pezizomycotina</taxon>
        <taxon>Dothideomycetes</taxon>
        <taxon>Pleosporomycetidae</taxon>
        <taxon>Pleosporales</taxon>
        <taxon>Pleosporineae</taxon>
        <taxon>Leptosphaeriaceae</taxon>
        <taxon>Plenodomus</taxon>
    </lineage>
</organism>
<evidence type="ECO:0000313" key="2">
    <source>
        <dbReference type="Proteomes" id="UP000799423"/>
    </source>
</evidence>
<dbReference type="EMBL" id="MU006336">
    <property type="protein sequence ID" value="KAF2846268.1"/>
    <property type="molecule type" value="Genomic_DNA"/>
</dbReference>
<gene>
    <name evidence="1" type="ORF">T440DRAFT_482634</name>
</gene>
<dbReference type="OrthoDB" id="3790834at2759"/>
<keyword evidence="2" id="KW-1185">Reference proteome</keyword>
<dbReference type="Proteomes" id="UP000799423">
    <property type="component" value="Unassembled WGS sequence"/>
</dbReference>
<accession>A0A6A7AVW7</accession>
<name>A0A6A7AVW7_9PLEO</name>
<evidence type="ECO:0000313" key="1">
    <source>
        <dbReference type="EMBL" id="KAF2846268.1"/>
    </source>
</evidence>
<protein>
    <submittedName>
        <fullName evidence="1">Uncharacterized protein</fullName>
    </submittedName>
</protein>